<reference evidence="3" key="2">
    <citation type="journal article" date="2021" name="Microbiome">
        <title>Successional dynamics and alternative stable states in a saline activated sludge microbial community over 9 years.</title>
        <authorList>
            <person name="Wang Y."/>
            <person name="Ye J."/>
            <person name="Ju F."/>
            <person name="Liu L."/>
            <person name="Boyd J.A."/>
            <person name="Deng Y."/>
            <person name="Parks D.H."/>
            <person name="Jiang X."/>
            <person name="Yin X."/>
            <person name="Woodcroft B.J."/>
            <person name="Tyson G.W."/>
            <person name="Hugenholtz P."/>
            <person name="Polz M.F."/>
            <person name="Zhang T."/>
        </authorList>
    </citation>
    <scope>NUCLEOTIDE SEQUENCE</scope>
    <source>
        <strain evidence="3">HKST-UBA01</strain>
    </source>
</reference>
<dbReference type="AlphaFoldDB" id="A0A956RP54"/>
<evidence type="ECO:0000256" key="1">
    <source>
        <dbReference type="SAM" id="SignalP"/>
    </source>
</evidence>
<dbReference type="InterPro" id="IPR036761">
    <property type="entry name" value="TTHA0802/YceI-like_sf"/>
</dbReference>
<dbReference type="PANTHER" id="PTHR34406">
    <property type="entry name" value="PROTEIN YCEI"/>
    <property type="match status" value="1"/>
</dbReference>
<dbReference type="SMART" id="SM00867">
    <property type="entry name" value="YceI"/>
    <property type="match status" value="1"/>
</dbReference>
<reference evidence="3" key="1">
    <citation type="submission" date="2020-04" db="EMBL/GenBank/DDBJ databases">
        <authorList>
            <person name="Zhang T."/>
        </authorList>
    </citation>
    <scope>NUCLEOTIDE SEQUENCE</scope>
    <source>
        <strain evidence="3">HKST-UBA01</strain>
    </source>
</reference>
<dbReference type="InterPro" id="IPR007372">
    <property type="entry name" value="Lipid/polyisoprenoid-bd_YceI"/>
</dbReference>
<feature type="chain" id="PRO_5038039055" evidence="1">
    <location>
        <begin position="39"/>
        <end position="213"/>
    </location>
</feature>
<proteinExistence type="predicted"/>
<feature type="signal peptide" evidence="1">
    <location>
        <begin position="1"/>
        <end position="38"/>
    </location>
</feature>
<accession>A0A956RP54</accession>
<name>A0A956RP54_UNCEI</name>
<dbReference type="Gene3D" id="2.40.128.110">
    <property type="entry name" value="Lipid/polyisoprenoid-binding, YceI-like"/>
    <property type="match status" value="1"/>
</dbReference>
<gene>
    <name evidence="3" type="ORF">KC729_07265</name>
</gene>
<evidence type="ECO:0000313" key="4">
    <source>
        <dbReference type="Proteomes" id="UP000697710"/>
    </source>
</evidence>
<keyword evidence="1" id="KW-0732">Signal</keyword>
<feature type="domain" description="Lipid/polyisoprenoid-binding YceI-like" evidence="2">
    <location>
        <begin position="40"/>
        <end position="211"/>
    </location>
</feature>
<dbReference type="PANTHER" id="PTHR34406:SF1">
    <property type="entry name" value="PROTEIN YCEI"/>
    <property type="match status" value="1"/>
</dbReference>
<sequence>MQNSTPSHRPTFCRPRHRLLALGIAAGAAFFGATSTSAATYSIAPGGDANKVVFESKAPLESFEGSTRQISGSVTLDPAALTDSMTVEVVVDLASLDTGIDMRNQHMRENHLHTDRYPQAIFRGATFVGEHPASLAPGKTAKCKIAGSFSLHGVTRRIEVPIELRLDEKSGGLAVKAQFVVYLADYEIPRPKMLFVKLDEKQAVTFEALALPK</sequence>
<comment type="caution">
    <text evidence="3">The sequence shown here is derived from an EMBL/GenBank/DDBJ whole genome shotgun (WGS) entry which is preliminary data.</text>
</comment>
<dbReference type="EMBL" id="JAGQHR010000171">
    <property type="protein sequence ID" value="MCA9727465.1"/>
    <property type="molecule type" value="Genomic_DNA"/>
</dbReference>
<protein>
    <submittedName>
        <fullName evidence="3">YceI family protein</fullName>
    </submittedName>
</protein>
<evidence type="ECO:0000259" key="2">
    <source>
        <dbReference type="SMART" id="SM00867"/>
    </source>
</evidence>
<dbReference type="SUPFAM" id="SSF101874">
    <property type="entry name" value="YceI-like"/>
    <property type="match status" value="1"/>
</dbReference>
<organism evidence="3 4">
    <name type="scientific">Eiseniibacteriota bacterium</name>
    <dbReference type="NCBI Taxonomy" id="2212470"/>
    <lineage>
        <taxon>Bacteria</taxon>
        <taxon>Candidatus Eiseniibacteriota</taxon>
    </lineage>
</organism>
<evidence type="ECO:0000313" key="3">
    <source>
        <dbReference type="EMBL" id="MCA9727465.1"/>
    </source>
</evidence>
<dbReference type="Pfam" id="PF04264">
    <property type="entry name" value="YceI"/>
    <property type="match status" value="1"/>
</dbReference>
<dbReference type="Proteomes" id="UP000697710">
    <property type="component" value="Unassembled WGS sequence"/>
</dbReference>